<dbReference type="PROSITE" id="PS50995">
    <property type="entry name" value="HTH_MARR_2"/>
    <property type="match status" value="1"/>
</dbReference>
<evidence type="ECO:0000256" key="2">
    <source>
        <dbReference type="ARBA" id="ARBA00023125"/>
    </source>
</evidence>
<dbReference type="AlphaFoldDB" id="A0AAU3I978"/>
<dbReference type="Gene3D" id="1.10.10.10">
    <property type="entry name" value="Winged helix-like DNA-binding domain superfamily/Winged helix DNA-binding domain"/>
    <property type="match status" value="1"/>
</dbReference>
<feature type="domain" description="HTH marR-type" evidence="5">
    <location>
        <begin position="32"/>
        <end position="160"/>
    </location>
</feature>
<dbReference type="SMART" id="SM00347">
    <property type="entry name" value="HTH_MARR"/>
    <property type="match status" value="1"/>
</dbReference>
<dbReference type="GO" id="GO:0003677">
    <property type="term" value="F:DNA binding"/>
    <property type="evidence" value="ECO:0007669"/>
    <property type="project" value="UniProtKB-KW"/>
</dbReference>
<sequence length="176" mass="19162">MGERTEHEDAERVGAERDAERAGSERRDGRASAEIRQGVIRLARRLSAERPADGLSLNKSSVLGHLRRNGPMSAGALAAADHQQPQSLTRVFADLEQEGLISRTRDAQDGRQRVVELTEAGRAALAGDMAQRDAWLEVALVDLTETERQVLLLAARLMNRLADSPAAVPGSMTRPH</sequence>
<keyword evidence="2" id="KW-0238">DNA-binding</keyword>
<accession>A0AAU3I978</accession>
<dbReference type="EMBL" id="CP109546">
    <property type="protein sequence ID" value="WTZ13775.1"/>
    <property type="molecule type" value="Genomic_DNA"/>
</dbReference>
<evidence type="ECO:0000313" key="6">
    <source>
        <dbReference type="EMBL" id="WTZ13775.1"/>
    </source>
</evidence>
<dbReference type="InterPro" id="IPR036388">
    <property type="entry name" value="WH-like_DNA-bd_sf"/>
</dbReference>
<reference evidence="6" key="1">
    <citation type="submission" date="2022-10" db="EMBL/GenBank/DDBJ databases">
        <title>The complete genomes of actinobacterial strains from the NBC collection.</title>
        <authorList>
            <person name="Joergensen T.S."/>
            <person name="Alvarez Arevalo M."/>
            <person name="Sterndorff E.B."/>
            <person name="Faurdal D."/>
            <person name="Vuksanovic O."/>
            <person name="Mourched A.-S."/>
            <person name="Charusanti P."/>
            <person name="Shaw S."/>
            <person name="Blin K."/>
            <person name="Weber T."/>
        </authorList>
    </citation>
    <scope>NUCLEOTIDE SEQUENCE</scope>
    <source>
        <strain evidence="6">NBC_01393</strain>
    </source>
</reference>
<name>A0AAU3I978_9ACTN</name>
<keyword evidence="3" id="KW-0804">Transcription</keyword>
<organism evidence="6">
    <name type="scientific">Streptomyces sp. NBC_01393</name>
    <dbReference type="NCBI Taxonomy" id="2903851"/>
    <lineage>
        <taxon>Bacteria</taxon>
        <taxon>Bacillati</taxon>
        <taxon>Actinomycetota</taxon>
        <taxon>Actinomycetes</taxon>
        <taxon>Kitasatosporales</taxon>
        <taxon>Streptomycetaceae</taxon>
        <taxon>Streptomyces</taxon>
    </lineage>
</organism>
<dbReference type="InterPro" id="IPR036390">
    <property type="entry name" value="WH_DNA-bd_sf"/>
</dbReference>
<evidence type="ECO:0000256" key="4">
    <source>
        <dbReference type="SAM" id="MobiDB-lite"/>
    </source>
</evidence>
<protein>
    <submittedName>
        <fullName evidence="6">MarR family transcriptional regulator</fullName>
    </submittedName>
</protein>
<dbReference type="PANTHER" id="PTHR39515:SF2">
    <property type="entry name" value="HTH-TYPE TRANSCRIPTIONAL REGULATOR RV0880"/>
    <property type="match status" value="1"/>
</dbReference>
<evidence type="ECO:0000256" key="1">
    <source>
        <dbReference type="ARBA" id="ARBA00023015"/>
    </source>
</evidence>
<dbReference type="InterPro" id="IPR000835">
    <property type="entry name" value="HTH_MarR-typ"/>
</dbReference>
<evidence type="ECO:0000256" key="3">
    <source>
        <dbReference type="ARBA" id="ARBA00023163"/>
    </source>
</evidence>
<dbReference type="GO" id="GO:0003700">
    <property type="term" value="F:DNA-binding transcription factor activity"/>
    <property type="evidence" value="ECO:0007669"/>
    <property type="project" value="InterPro"/>
</dbReference>
<dbReference type="SUPFAM" id="SSF46785">
    <property type="entry name" value="Winged helix' DNA-binding domain"/>
    <property type="match status" value="1"/>
</dbReference>
<feature type="region of interest" description="Disordered" evidence="4">
    <location>
        <begin position="1"/>
        <end position="33"/>
    </location>
</feature>
<dbReference type="InterPro" id="IPR052526">
    <property type="entry name" value="HTH-type_Bedaq_tolerance"/>
</dbReference>
<dbReference type="InterPro" id="IPR023187">
    <property type="entry name" value="Tscrpt_reg_MarR-type_CS"/>
</dbReference>
<dbReference type="PANTHER" id="PTHR39515">
    <property type="entry name" value="CONSERVED PROTEIN"/>
    <property type="match status" value="1"/>
</dbReference>
<evidence type="ECO:0000259" key="5">
    <source>
        <dbReference type="PROSITE" id="PS50995"/>
    </source>
</evidence>
<keyword evidence="1" id="KW-0805">Transcription regulation</keyword>
<dbReference type="PROSITE" id="PS01117">
    <property type="entry name" value="HTH_MARR_1"/>
    <property type="match status" value="1"/>
</dbReference>
<gene>
    <name evidence="6" type="ORF">OG699_40815</name>
</gene>
<dbReference type="Pfam" id="PF01047">
    <property type="entry name" value="MarR"/>
    <property type="match status" value="1"/>
</dbReference>
<proteinExistence type="predicted"/>